<gene>
    <name evidence="1" type="ORF">H4Q32_023685</name>
</gene>
<protein>
    <submittedName>
        <fullName evidence="1">Trafficking protein particle complex subunit 12</fullName>
    </submittedName>
</protein>
<proteinExistence type="predicted"/>
<dbReference type="Proteomes" id="UP000830375">
    <property type="component" value="Unassembled WGS sequence"/>
</dbReference>
<accession>A0ABQ8M930</accession>
<name>A0ABQ8M930_LABRO</name>
<evidence type="ECO:0000313" key="1">
    <source>
        <dbReference type="EMBL" id="KAI2659388.1"/>
    </source>
</evidence>
<evidence type="ECO:0000313" key="2">
    <source>
        <dbReference type="Proteomes" id="UP000830375"/>
    </source>
</evidence>
<dbReference type="EMBL" id="JACTAM010000011">
    <property type="protein sequence ID" value="KAI2659388.1"/>
    <property type="molecule type" value="Genomic_DNA"/>
</dbReference>
<reference evidence="1 2" key="1">
    <citation type="submission" date="2022-01" db="EMBL/GenBank/DDBJ databases">
        <title>A high-quality chromosome-level genome assembly of rohu carp, Labeo rohita.</title>
        <authorList>
            <person name="Arick M.A. II"/>
            <person name="Hsu C.-Y."/>
            <person name="Magbanua Z."/>
            <person name="Pechanova O."/>
            <person name="Grover C."/>
            <person name="Miller E."/>
            <person name="Thrash A."/>
            <person name="Ezzel L."/>
            <person name="Alam S."/>
            <person name="Benzie J."/>
            <person name="Hamilton M."/>
            <person name="Karsi A."/>
            <person name="Lawrence M.L."/>
            <person name="Peterson D.G."/>
        </authorList>
    </citation>
    <scope>NUCLEOTIDE SEQUENCE [LARGE SCALE GENOMIC DNA]</scope>
    <source>
        <strain evidence="2">BAU-BD-2019</strain>
        <tissue evidence="1">Blood</tissue>
    </source>
</reference>
<sequence>MFLWHHLFYSENRGLQGLRTDVTGVDGQCILKFGVYFVVVDTTSPSTMSSTMVFIMMLLLETTPPPTPTPPPPPPPPEVEMLTKRENIDMCFSEPNQKHKHTHTQFHYPSSNMSYLPASPSSSLLYSAISISSRVLMSNSILYS</sequence>
<keyword evidence="2" id="KW-1185">Reference proteome</keyword>
<organism evidence="1 2">
    <name type="scientific">Labeo rohita</name>
    <name type="common">Indian major carp</name>
    <name type="synonym">Cyprinus rohita</name>
    <dbReference type="NCBI Taxonomy" id="84645"/>
    <lineage>
        <taxon>Eukaryota</taxon>
        <taxon>Metazoa</taxon>
        <taxon>Chordata</taxon>
        <taxon>Craniata</taxon>
        <taxon>Vertebrata</taxon>
        <taxon>Euteleostomi</taxon>
        <taxon>Actinopterygii</taxon>
        <taxon>Neopterygii</taxon>
        <taxon>Teleostei</taxon>
        <taxon>Ostariophysi</taxon>
        <taxon>Cypriniformes</taxon>
        <taxon>Cyprinidae</taxon>
        <taxon>Labeoninae</taxon>
        <taxon>Labeonini</taxon>
        <taxon>Labeo</taxon>
    </lineage>
</organism>
<comment type="caution">
    <text evidence="1">The sequence shown here is derived from an EMBL/GenBank/DDBJ whole genome shotgun (WGS) entry which is preliminary data.</text>
</comment>